<name>A0A6J4RFA6_9ACTN</name>
<protein>
    <submittedName>
        <fullName evidence="2">Two-component transcriptional response regulator, LuxR family</fullName>
    </submittedName>
</protein>
<feature type="compositionally biased region" description="Basic and acidic residues" evidence="1">
    <location>
        <begin position="54"/>
        <end position="64"/>
    </location>
</feature>
<dbReference type="AlphaFoldDB" id="A0A6J4RFA6"/>
<feature type="compositionally biased region" description="Basic residues" evidence="1">
    <location>
        <begin position="1"/>
        <end position="16"/>
    </location>
</feature>
<feature type="compositionally biased region" description="Low complexity" evidence="1">
    <location>
        <begin position="183"/>
        <end position="194"/>
    </location>
</feature>
<gene>
    <name evidence="2" type="ORF">AVDCRST_MAG30-190</name>
</gene>
<accession>A0A6J4RFA6</accession>
<evidence type="ECO:0000313" key="2">
    <source>
        <dbReference type="EMBL" id="CAA9472176.1"/>
    </source>
</evidence>
<feature type="compositionally biased region" description="Basic and acidic residues" evidence="1">
    <location>
        <begin position="131"/>
        <end position="142"/>
    </location>
</feature>
<organism evidence="2">
    <name type="scientific">uncultured Solirubrobacteraceae bacterium</name>
    <dbReference type="NCBI Taxonomy" id="1162706"/>
    <lineage>
        <taxon>Bacteria</taxon>
        <taxon>Bacillati</taxon>
        <taxon>Actinomycetota</taxon>
        <taxon>Thermoleophilia</taxon>
        <taxon>Solirubrobacterales</taxon>
        <taxon>Solirubrobacteraceae</taxon>
        <taxon>environmental samples</taxon>
    </lineage>
</organism>
<feature type="non-terminal residue" evidence="2">
    <location>
        <position position="212"/>
    </location>
</feature>
<feature type="compositionally biased region" description="Basic residues" evidence="1">
    <location>
        <begin position="24"/>
        <end position="53"/>
    </location>
</feature>
<feature type="non-terminal residue" evidence="2">
    <location>
        <position position="1"/>
    </location>
</feature>
<sequence>EHPHPHRRRPRHRARRPAPPARAPARHGGGRRGRRRRRGVRVRARGPARRLHPRRLDAAHDRPAGRAADPLAPARHGGADPLHARRRALPVRRPEGRRGGLRAQARGRHGAARRGPRRRGRRGVPHQRRRAVADPRVDERRVRGPRRAPLPPGAGGPQADRRGLQQQADRRDAPRRGEDGRVAPRQPAAQARDAGPGGAGSLCDPARAHRGV</sequence>
<proteinExistence type="predicted"/>
<reference evidence="2" key="1">
    <citation type="submission" date="2020-02" db="EMBL/GenBank/DDBJ databases">
        <authorList>
            <person name="Meier V. D."/>
        </authorList>
    </citation>
    <scope>NUCLEOTIDE SEQUENCE</scope>
    <source>
        <strain evidence="2">AVDCRST_MAG30</strain>
    </source>
</reference>
<feature type="compositionally biased region" description="Basic residues" evidence="1">
    <location>
        <begin position="105"/>
        <end position="130"/>
    </location>
</feature>
<dbReference type="EMBL" id="CADCVS010000037">
    <property type="protein sequence ID" value="CAA9472176.1"/>
    <property type="molecule type" value="Genomic_DNA"/>
</dbReference>
<feature type="compositionally biased region" description="Basic and acidic residues" evidence="1">
    <location>
        <begin position="159"/>
        <end position="182"/>
    </location>
</feature>
<feature type="region of interest" description="Disordered" evidence="1">
    <location>
        <begin position="1"/>
        <end position="212"/>
    </location>
</feature>
<evidence type="ECO:0000256" key="1">
    <source>
        <dbReference type="SAM" id="MobiDB-lite"/>
    </source>
</evidence>